<comment type="caution">
    <text evidence="3">The sequence shown here is derived from an EMBL/GenBank/DDBJ whole genome shotgun (WGS) entry which is preliminary data.</text>
</comment>
<dbReference type="Proteomes" id="UP001589627">
    <property type="component" value="Unassembled WGS sequence"/>
</dbReference>
<feature type="compositionally biased region" description="Basic and acidic residues" evidence="1">
    <location>
        <begin position="111"/>
        <end position="124"/>
    </location>
</feature>
<name>A0ABV5Y7M1_9ACTN</name>
<protein>
    <submittedName>
        <fullName evidence="3">Uncharacterized protein</fullName>
    </submittedName>
</protein>
<keyword evidence="4" id="KW-1185">Reference proteome</keyword>
<keyword evidence="2" id="KW-0472">Membrane</keyword>
<gene>
    <name evidence="3" type="ORF">ACFFNX_00415</name>
</gene>
<accession>A0ABV5Y7M1</accession>
<evidence type="ECO:0000256" key="1">
    <source>
        <dbReference type="SAM" id="MobiDB-lite"/>
    </source>
</evidence>
<feature type="transmembrane region" description="Helical" evidence="2">
    <location>
        <begin position="50"/>
        <end position="69"/>
    </location>
</feature>
<proteinExistence type="predicted"/>
<keyword evidence="2" id="KW-0812">Transmembrane</keyword>
<dbReference type="EMBL" id="JBHLZP010000001">
    <property type="protein sequence ID" value="MFB9830673.1"/>
    <property type="molecule type" value="Genomic_DNA"/>
</dbReference>
<organism evidence="3 4">
    <name type="scientific">Actinoallomurus acaciae</name>
    <dbReference type="NCBI Taxonomy" id="502577"/>
    <lineage>
        <taxon>Bacteria</taxon>
        <taxon>Bacillati</taxon>
        <taxon>Actinomycetota</taxon>
        <taxon>Actinomycetes</taxon>
        <taxon>Streptosporangiales</taxon>
        <taxon>Thermomonosporaceae</taxon>
        <taxon>Actinoallomurus</taxon>
    </lineage>
</organism>
<feature type="region of interest" description="Disordered" evidence="1">
    <location>
        <begin position="103"/>
        <end position="124"/>
    </location>
</feature>
<dbReference type="RefSeq" id="WP_378193245.1">
    <property type="nucleotide sequence ID" value="NZ_JBHLZP010000001.1"/>
</dbReference>
<evidence type="ECO:0000313" key="3">
    <source>
        <dbReference type="EMBL" id="MFB9830673.1"/>
    </source>
</evidence>
<reference evidence="3 4" key="1">
    <citation type="submission" date="2024-09" db="EMBL/GenBank/DDBJ databases">
        <authorList>
            <person name="Sun Q."/>
            <person name="Mori K."/>
        </authorList>
    </citation>
    <scope>NUCLEOTIDE SEQUENCE [LARGE SCALE GENOMIC DNA]</scope>
    <source>
        <strain evidence="3 4">TBRC 0563</strain>
    </source>
</reference>
<evidence type="ECO:0000256" key="2">
    <source>
        <dbReference type="SAM" id="Phobius"/>
    </source>
</evidence>
<evidence type="ECO:0000313" key="4">
    <source>
        <dbReference type="Proteomes" id="UP001589627"/>
    </source>
</evidence>
<sequence>MVDDDRLRARREARELLGEIAVLDPEAALDVRRHGVVGDTDKGGLSADTVGLLISAGSLIASAVQIWLARVPQRTIIATRSDGASLRISGREAREDAEKIARFLAGETPESGERSSKDDGAATN</sequence>
<keyword evidence="2" id="KW-1133">Transmembrane helix</keyword>